<feature type="domain" description="Tr-type G" evidence="5">
    <location>
        <begin position="1"/>
        <end position="237"/>
    </location>
</feature>
<dbReference type="InterPro" id="IPR035650">
    <property type="entry name" value="Tet_C"/>
</dbReference>
<dbReference type="SUPFAM" id="SSF52540">
    <property type="entry name" value="P-loop containing nucleoside triphosphate hydrolases"/>
    <property type="match status" value="1"/>
</dbReference>
<dbReference type="Gene3D" id="2.40.30.10">
    <property type="entry name" value="Translation factors"/>
    <property type="match status" value="1"/>
</dbReference>
<accession>A0A923I7H9</accession>
<reference evidence="6" key="1">
    <citation type="submission" date="2020-08" db="EMBL/GenBank/DDBJ databases">
        <title>Genome public.</title>
        <authorList>
            <person name="Liu C."/>
            <person name="Sun Q."/>
        </authorList>
    </citation>
    <scope>NUCLEOTIDE SEQUENCE</scope>
    <source>
        <strain evidence="6">BX8</strain>
    </source>
</reference>
<dbReference type="GO" id="GO:0006412">
    <property type="term" value="P:translation"/>
    <property type="evidence" value="ECO:0007669"/>
    <property type="project" value="UniProtKB-KW"/>
</dbReference>
<dbReference type="InterPro" id="IPR014721">
    <property type="entry name" value="Ribsml_uS5_D2-typ_fold_subgr"/>
</dbReference>
<dbReference type="PANTHER" id="PTHR43261:SF1">
    <property type="entry name" value="RIBOSOME-RELEASING FACTOR 2, MITOCHONDRIAL"/>
    <property type="match status" value="1"/>
</dbReference>
<dbReference type="GO" id="GO:0005525">
    <property type="term" value="F:GTP binding"/>
    <property type="evidence" value="ECO:0007669"/>
    <property type="project" value="UniProtKB-KW"/>
</dbReference>
<comment type="caution">
    <text evidence="6">The sequence shown here is derived from an EMBL/GenBank/DDBJ whole genome shotgun (WGS) entry which is preliminary data.</text>
</comment>
<dbReference type="GO" id="GO:0003924">
    <property type="term" value="F:GTPase activity"/>
    <property type="evidence" value="ECO:0007669"/>
    <property type="project" value="InterPro"/>
</dbReference>
<dbReference type="GO" id="GO:0046677">
    <property type="term" value="P:response to antibiotic"/>
    <property type="evidence" value="ECO:0007669"/>
    <property type="project" value="UniProtKB-KW"/>
</dbReference>
<dbReference type="SMART" id="SM00889">
    <property type="entry name" value="EFG_IV"/>
    <property type="match status" value="1"/>
</dbReference>
<keyword evidence="3" id="KW-0342">GTP-binding</keyword>
<dbReference type="PRINTS" id="PR00315">
    <property type="entry name" value="ELONGATNFCT"/>
</dbReference>
<dbReference type="InterPro" id="IPR000640">
    <property type="entry name" value="EFG_V-like"/>
</dbReference>
<dbReference type="InterPro" id="IPR027417">
    <property type="entry name" value="P-loop_NTPase"/>
</dbReference>
<name>A0A923I7H9_9FIRM</name>
<dbReference type="NCBIfam" id="TIGR00231">
    <property type="entry name" value="small_GTP"/>
    <property type="match status" value="1"/>
</dbReference>
<dbReference type="SUPFAM" id="SSF50447">
    <property type="entry name" value="Translation proteins"/>
    <property type="match status" value="1"/>
</dbReference>
<dbReference type="CDD" id="cd03711">
    <property type="entry name" value="Tet_C"/>
    <property type="match status" value="1"/>
</dbReference>
<evidence type="ECO:0000313" key="7">
    <source>
        <dbReference type="Proteomes" id="UP000659630"/>
    </source>
</evidence>
<keyword evidence="4" id="KW-0046">Antibiotic resistance</keyword>
<dbReference type="Proteomes" id="UP000659630">
    <property type="component" value="Unassembled WGS sequence"/>
</dbReference>
<dbReference type="Gene3D" id="3.30.70.870">
    <property type="entry name" value="Elongation Factor G (Translational Gtpase), domain 3"/>
    <property type="match status" value="1"/>
</dbReference>
<dbReference type="Pfam" id="PF00009">
    <property type="entry name" value="GTP_EFTU"/>
    <property type="match status" value="1"/>
</dbReference>
<dbReference type="Gene3D" id="3.30.230.10">
    <property type="match status" value="1"/>
</dbReference>
<organism evidence="6 7">
    <name type="scientific">Anaerofilum hominis</name>
    <dbReference type="NCBI Taxonomy" id="2763016"/>
    <lineage>
        <taxon>Bacteria</taxon>
        <taxon>Bacillati</taxon>
        <taxon>Bacillota</taxon>
        <taxon>Clostridia</taxon>
        <taxon>Eubacteriales</taxon>
        <taxon>Oscillospiraceae</taxon>
        <taxon>Anaerofilum</taxon>
    </lineage>
</organism>
<gene>
    <name evidence="6" type="ORF">H8S23_01685</name>
</gene>
<dbReference type="GO" id="GO:0032790">
    <property type="term" value="P:ribosome disassembly"/>
    <property type="evidence" value="ECO:0007669"/>
    <property type="project" value="TreeGrafter"/>
</dbReference>
<dbReference type="InterPro" id="IPR035647">
    <property type="entry name" value="EFG_III/V"/>
</dbReference>
<keyword evidence="2" id="KW-0648">Protein biosynthesis</keyword>
<sequence length="645" mass="69143">MRKTIGIFAHVDAGKTTLSQQILLLTGALRDQAAPGGRELLLDDAPLERRRGITIFSSNAHFTHGGQEYTLIDTPGHVDFCAEAERCAPVLDCAVLVVSAVEGVQGHTEALWRLLERHGLPVLLFLNKADRRQNGADPERVLGELQRRFSPSCLPFWAAKLPDAVPQPLMEALAERDDALLEAYLEGAAGAEAFLDAARRLTAARRLFPVFCGSALTGDGVGALLDGLDLLLRTRYEALESAPFSARVYQIRHDQKGNRLAFLKVLSGRLPVRAAVGEEKVSELRVYTGPRFAPAPEILAGQVAAALGLSCPAGALLGPGGAAKAPVFAPVLAARVETGAADEPAARRAFALLADEDPALGVRWDPALRSLEVRVMGRVQLEVLQALALERFGLQVRFGPPAVRYLETIAAPAVGVGHFEPLRHYAEVWLRLSPGPRGSGITFESACSTDLLDASFQNLIRTHIFEKEHRGVLTGAPVTDLRVTLLTGRSHLKHTEGGDFREAVYRAVRQGLASAKSVLLEPFYDLMVTVPADAVGRVLSDIQRRHGSFSPPETAGASAVIRGRGPAVCFLDYAAELPAFTGGRGSFTAAFGGYEPCHNADEVIAAAGYDFERDAEDPAGSVFCSHGAGYPVRWDEVPAHAHCAP</sequence>
<dbReference type="AlphaFoldDB" id="A0A923I7H9"/>
<evidence type="ECO:0000259" key="5">
    <source>
        <dbReference type="PROSITE" id="PS51722"/>
    </source>
</evidence>
<dbReference type="RefSeq" id="WP_186886577.1">
    <property type="nucleotide sequence ID" value="NZ_JACONZ010000001.1"/>
</dbReference>
<evidence type="ECO:0000313" key="6">
    <source>
        <dbReference type="EMBL" id="MBC5580211.1"/>
    </source>
</evidence>
<dbReference type="SMART" id="SM00838">
    <property type="entry name" value="EFG_C"/>
    <property type="match status" value="1"/>
</dbReference>
<evidence type="ECO:0000256" key="1">
    <source>
        <dbReference type="ARBA" id="ARBA00022741"/>
    </source>
</evidence>
<evidence type="ECO:0000256" key="2">
    <source>
        <dbReference type="ARBA" id="ARBA00022917"/>
    </source>
</evidence>
<dbReference type="InterPro" id="IPR009000">
    <property type="entry name" value="Transl_B-barrel_sf"/>
</dbReference>
<dbReference type="InterPro" id="IPR020568">
    <property type="entry name" value="Ribosomal_Su5_D2-typ_SF"/>
</dbReference>
<dbReference type="Gene3D" id="3.40.50.300">
    <property type="entry name" value="P-loop containing nucleotide triphosphate hydrolases"/>
    <property type="match status" value="1"/>
</dbReference>
<dbReference type="Gene3D" id="3.30.70.240">
    <property type="match status" value="1"/>
</dbReference>
<evidence type="ECO:0000256" key="4">
    <source>
        <dbReference type="ARBA" id="ARBA00023251"/>
    </source>
</evidence>
<dbReference type="SUPFAM" id="SSF54211">
    <property type="entry name" value="Ribosomal protein S5 domain 2-like"/>
    <property type="match status" value="1"/>
</dbReference>
<protein>
    <submittedName>
        <fullName evidence="6">TetM/TetW/TetO/TetS family tetracycline resistance ribosomal protection protein</fullName>
    </submittedName>
</protein>
<keyword evidence="7" id="KW-1185">Reference proteome</keyword>
<dbReference type="InterPro" id="IPR000795">
    <property type="entry name" value="T_Tr_GTP-bd_dom"/>
</dbReference>
<dbReference type="SUPFAM" id="SSF54980">
    <property type="entry name" value="EF-G C-terminal domain-like"/>
    <property type="match status" value="2"/>
</dbReference>
<dbReference type="InterPro" id="IPR005517">
    <property type="entry name" value="Transl_elong_EFG/EF2_IV"/>
</dbReference>
<dbReference type="Pfam" id="PF03764">
    <property type="entry name" value="EFG_IV"/>
    <property type="match status" value="1"/>
</dbReference>
<proteinExistence type="predicted"/>
<dbReference type="PRINTS" id="PR01037">
    <property type="entry name" value="TCRTETOQM"/>
</dbReference>
<evidence type="ECO:0000256" key="3">
    <source>
        <dbReference type="ARBA" id="ARBA00023134"/>
    </source>
</evidence>
<dbReference type="PANTHER" id="PTHR43261">
    <property type="entry name" value="TRANSLATION ELONGATION FACTOR G-RELATED"/>
    <property type="match status" value="1"/>
</dbReference>
<dbReference type="PROSITE" id="PS51722">
    <property type="entry name" value="G_TR_2"/>
    <property type="match status" value="1"/>
</dbReference>
<dbReference type="InterPro" id="IPR005225">
    <property type="entry name" value="Small_GTP-bd"/>
</dbReference>
<dbReference type="EMBL" id="JACONZ010000001">
    <property type="protein sequence ID" value="MBC5580211.1"/>
    <property type="molecule type" value="Genomic_DNA"/>
</dbReference>
<dbReference type="Pfam" id="PF00679">
    <property type="entry name" value="EFG_C"/>
    <property type="match status" value="1"/>
</dbReference>
<keyword evidence="1" id="KW-0547">Nucleotide-binding</keyword>